<name>D7SGV0_VITVI</name>
<dbReference type="GO" id="GO:0005975">
    <property type="term" value="P:carbohydrate metabolic process"/>
    <property type="evidence" value="ECO:0007669"/>
    <property type="project" value="InterPro"/>
</dbReference>
<evidence type="ECO:0000313" key="5">
    <source>
        <dbReference type="Proteomes" id="UP000009183"/>
    </source>
</evidence>
<proteinExistence type="inferred from homology"/>
<accession>D7SGV0</accession>
<feature type="transmembrane region" description="Helical" evidence="3">
    <location>
        <begin position="26"/>
        <end position="50"/>
    </location>
</feature>
<dbReference type="PaxDb" id="29760-VIT_17s0000g01760.t01"/>
<keyword evidence="3" id="KW-0812">Transmembrane</keyword>
<dbReference type="SUPFAM" id="SSF51445">
    <property type="entry name" value="(Trans)glycosidases"/>
    <property type="match status" value="1"/>
</dbReference>
<dbReference type="InterPro" id="IPR017853">
    <property type="entry name" value="GH"/>
</dbReference>
<dbReference type="PANTHER" id="PTHR10353:SF154">
    <property type="entry name" value="BETA-GLUCOSIDASE 9-RELATED"/>
    <property type="match status" value="1"/>
</dbReference>
<dbReference type="InParanoid" id="D7SGV0"/>
<evidence type="ECO:0000256" key="2">
    <source>
        <dbReference type="RuleBase" id="RU003690"/>
    </source>
</evidence>
<gene>
    <name evidence="4" type="ordered locus">VIT_17s0000g01760</name>
</gene>
<dbReference type="Proteomes" id="UP000009183">
    <property type="component" value="Chromosome 17"/>
</dbReference>
<evidence type="ECO:0000256" key="3">
    <source>
        <dbReference type="SAM" id="Phobius"/>
    </source>
</evidence>
<protein>
    <submittedName>
        <fullName evidence="4">Uncharacterized protein</fullName>
    </submittedName>
</protein>
<dbReference type="Gene3D" id="3.20.20.80">
    <property type="entry name" value="Glycosidases"/>
    <property type="match status" value="1"/>
</dbReference>
<dbReference type="PANTHER" id="PTHR10353">
    <property type="entry name" value="GLYCOSYL HYDROLASE"/>
    <property type="match status" value="1"/>
</dbReference>
<keyword evidence="3" id="KW-1133">Transmembrane helix</keyword>
<evidence type="ECO:0000313" key="4">
    <source>
        <dbReference type="EMBL" id="CBI15630.3"/>
    </source>
</evidence>
<dbReference type="EMBL" id="FN594950">
    <property type="protein sequence ID" value="CBI15630.3"/>
    <property type="molecule type" value="Genomic_DNA"/>
</dbReference>
<evidence type="ECO:0000256" key="1">
    <source>
        <dbReference type="ARBA" id="ARBA00010838"/>
    </source>
</evidence>
<dbReference type="GO" id="GO:0004553">
    <property type="term" value="F:hydrolase activity, hydrolyzing O-glycosyl compounds"/>
    <property type="evidence" value="ECO:0007669"/>
    <property type="project" value="InterPro"/>
</dbReference>
<dbReference type="InterPro" id="IPR001360">
    <property type="entry name" value="Glyco_hydro_1"/>
</dbReference>
<dbReference type="Pfam" id="PF00232">
    <property type="entry name" value="Glyco_hydro_1"/>
    <property type="match status" value="1"/>
</dbReference>
<keyword evidence="3" id="KW-0472">Membrane</keyword>
<dbReference type="AlphaFoldDB" id="D7SGV0"/>
<organism evidence="4 5">
    <name type="scientific">Vitis vinifera</name>
    <name type="common">Grape</name>
    <dbReference type="NCBI Taxonomy" id="29760"/>
    <lineage>
        <taxon>Eukaryota</taxon>
        <taxon>Viridiplantae</taxon>
        <taxon>Streptophyta</taxon>
        <taxon>Embryophyta</taxon>
        <taxon>Tracheophyta</taxon>
        <taxon>Spermatophyta</taxon>
        <taxon>Magnoliopsida</taxon>
        <taxon>eudicotyledons</taxon>
        <taxon>Gunneridae</taxon>
        <taxon>Pentapetalae</taxon>
        <taxon>rosids</taxon>
        <taxon>Vitales</taxon>
        <taxon>Vitaceae</taxon>
        <taxon>Viteae</taxon>
        <taxon>Vitis</taxon>
    </lineage>
</organism>
<sequence length="160" mass="18944">MLSCSKRDHREIGGCEIRFPKRFYVWNSYLCCAGTFLIPALLHFLILNPFHEKLSRFMLKEASFFTFTLKGCRNSWNTSRTDTKTRKSTSLKMGLMRLCKALENGVDVKGYFYWSLFYSFEFGSGYNLRYGFYYIDYKDNLKGIIPKESAKWVSDFLKRQ</sequence>
<keyword evidence="5" id="KW-1185">Reference proteome</keyword>
<comment type="similarity">
    <text evidence="1 2">Belongs to the glycosyl hydrolase 1 family.</text>
</comment>
<dbReference type="eggNOG" id="KOG0626">
    <property type="taxonomic scope" value="Eukaryota"/>
</dbReference>
<reference evidence="5" key="1">
    <citation type="journal article" date="2007" name="Nature">
        <title>The grapevine genome sequence suggests ancestral hexaploidization in major angiosperm phyla.</title>
        <authorList>
            <consortium name="The French-Italian Public Consortium for Grapevine Genome Characterization."/>
            <person name="Jaillon O."/>
            <person name="Aury J.-M."/>
            <person name="Noel B."/>
            <person name="Policriti A."/>
            <person name="Clepet C."/>
            <person name="Casagrande A."/>
            <person name="Choisne N."/>
            <person name="Aubourg S."/>
            <person name="Vitulo N."/>
            <person name="Jubin C."/>
            <person name="Vezzi A."/>
            <person name="Legeai F."/>
            <person name="Hugueney P."/>
            <person name="Dasilva C."/>
            <person name="Horner D."/>
            <person name="Mica E."/>
            <person name="Jublot D."/>
            <person name="Poulain J."/>
            <person name="Bruyere C."/>
            <person name="Billault A."/>
            <person name="Segurens B."/>
            <person name="Gouyvenoux M."/>
            <person name="Ugarte E."/>
            <person name="Cattonaro F."/>
            <person name="Anthouard V."/>
            <person name="Vico V."/>
            <person name="Del Fabbro C."/>
            <person name="Alaux M."/>
            <person name="Di Gaspero G."/>
            <person name="Dumas V."/>
            <person name="Felice N."/>
            <person name="Paillard S."/>
            <person name="Juman I."/>
            <person name="Moroldo M."/>
            <person name="Scalabrin S."/>
            <person name="Canaguier A."/>
            <person name="Le Clainche I."/>
            <person name="Malacrida G."/>
            <person name="Durand E."/>
            <person name="Pesole G."/>
            <person name="Laucou V."/>
            <person name="Chatelet P."/>
            <person name="Merdinoglu D."/>
            <person name="Delledonne M."/>
            <person name="Pezzotti M."/>
            <person name="Lecharny A."/>
            <person name="Scarpelli C."/>
            <person name="Artiguenave F."/>
            <person name="Pe M.E."/>
            <person name="Valle G."/>
            <person name="Morgante M."/>
            <person name="Caboche M."/>
            <person name="Adam-Blondon A.-F."/>
            <person name="Weissenbach J."/>
            <person name="Quetier F."/>
            <person name="Wincker P."/>
        </authorList>
    </citation>
    <scope>NUCLEOTIDE SEQUENCE [LARGE SCALE GENOMIC DNA]</scope>
    <source>
        <strain evidence="5">cv. Pinot noir / PN40024</strain>
    </source>
</reference>
<dbReference type="HOGENOM" id="CLU_1655330_0_0_1"/>
<dbReference type="PRINTS" id="PR00131">
    <property type="entry name" value="GLHYDRLASE1"/>
</dbReference>